<evidence type="ECO:0000259" key="1">
    <source>
        <dbReference type="Pfam" id="PF00899"/>
    </source>
</evidence>
<dbReference type="Proteomes" id="UP001595868">
    <property type="component" value="Unassembled WGS sequence"/>
</dbReference>
<dbReference type="InterPro" id="IPR035985">
    <property type="entry name" value="Ubiquitin-activating_enz"/>
</dbReference>
<comment type="caution">
    <text evidence="2">The sequence shown here is derived from an EMBL/GenBank/DDBJ whole genome shotgun (WGS) entry which is preliminary data.</text>
</comment>
<dbReference type="SUPFAM" id="SSF69572">
    <property type="entry name" value="Activating enzymes of the ubiquitin-like proteins"/>
    <property type="match status" value="1"/>
</dbReference>
<name>A0ABV8KLD0_9ACTN</name>
<feature type="domain" description="THIF-type NAD/FAD binding fold" evidence="1">
    <location>
        <begin position="131"/>
        <end position="206"/>
    </location>
</feature>
<dbReference type="EMBL" id="JBHSBN010000007">
    <property type="protein sequence ID" value="MFC4106920.1"/>
    <property type="molecule type" value="Genomic_DNA"/>
</dbReference>
<reference evidence="3" key="1">
    <citation type="journal article" date="2019" name="Int. J. Syst. Evol. Microbiol.">
        <title>The Global Catalogue of Microorganisms (GCM) 10K type strain sequencing project: providing services to taxonomists for standard genome sequencing and annotation.</title>
        <authorList>
            <consortium name="The Broad Institute Genomics Platform"/>
            <consortium name="The Broad Institute Genome Sequencing Center for Infectious Disease"/>
            <person name="Wu L."/>
            <person name="Ma J."/>
        </authorList>
    </citation>
    <scope>NUCLEOTIDE SEQUENCE [LARGE SCALE GENOMIC DNA]</scope>
    <source>
        <strain evidence="3">2902at01</strain>
    </source>
</reference>
<dbReference type="RefSeq" id="WP_377545284.1">
    <property type="nucleotide sequence ID" value="NZ_JBHSBN010000007.1"/>
</dbReference>
<gene>
    <name evidence="2" type="ORF">ACFOX0_13405</name>
</gene>
<protein>
    <submittedName>
        <fullName evidence="2">PqqD family protein</fullName>
    </submittedName>
</protein>
<sequence>MTRTPIPRPTLLPGLTRLWRDRHTLQLGLDPERAVLLEITDPGAARLLELLDGAHSETAILRHAGTLDVPRADVRALIDTLRAAGLVLPGPALTPYGLVESARRRLAAEAAALALRGPDAPASPAQLLRRRAAARVVVTGRGRLGAPLALALAQAGVGHVTPALTGRVEPADLPGAGLTTADLHRPYAVAVADAIGRTAPGTHTRPARRSRVDLVVQVGTDRPAALLAAGHAGRRQAHLALGLRDGVAVVGPLVPPTGTPCLNCLDLHRTDRDPGWPTLAAQLATAPALQPCAVATLITAVGYATAEALTFLDGGTPETVGGAVEITTRARIRRRSWPPHPTCGCAHRRPR</sequence>
<dbReference type="Pfam" id="PF00899">
    <property type="entry name" value="ThiF"/>
    <property type="match status" value="1"/>
</dbReference>
<evidence type="ECO:0000313" key="3">
    <source>
        <dbReference type="Proteomes" id="UP001595868"/>
    </source>
</evidence>
<evidence type="ECO:0000313" key="2">
    <source>
        <dbReference type="EMBL" id="MFC4106920.1"/>
    </source>
</evidence>
<dbReference type="InterPro" id="IPR000594">
    <property type="entry name" value="ThiF_NAD_FAD-bd"/>
</dbReference>
<dbReference type="Gene3D" id="3.40.50.720">
    <property type="entry name" value="NAD(P)-binding Rossmann-like Domain"/>
    <property type="match status" value="1"/>
</dbReference>
<proteinExistence type="predicted"/>
<keyword evidence="3" id="KW-1185">Reference proteome</keyword>
<organism evidence="2 3">
    <name type="scientific">Micromonospora zhanjiangensis</name>
    <dbReference type="NCBI Taxonomy" id="1522057"/>
    <lineage>
        <taxon>Bacteria</taxon>
        <taxon>Bacillati</taxon>
        <taxon>Actinomycetota</taxon>
        <taxon>Actinomycetes</taxon>
        <taxon>Micromonosporales</taxon>
        <taxon>Micromonosporaceae</taxon>
        <taxon>Micromonospora</taxon>
    </lineage>
</organism>
<accession>A0ABV8KLD0</accession>